<reference evidence="1" key="1">
    <citation type="submission" date="2020-11" db="EMBL/GenBank/DDBJ databases">
        <authorList>
            <consortium name="DOE Joint Genome Institute"/>
            <person name="Ahrendt S."/>
            <person name="Riley R."/>
            <person name="Andreopoulos W."/>
            <person name="Labutti K."/>
            <person name="Pangilinan J."/>
            <person name="Ruiz-Duenas F.J."/>
            <person name="Barrasa J.M."/>
            <person name="Sanchez-Garcia M."/>
            <person name="Camarero S."/>
            <person name="Miyauchi S."/>
            <person name="Serrano A."/>
            <person name="Linde D."/>
            <person name="Babiker R."/>
            <person name="Drula E."/>
            <person name="Ayuso-Fernandez I."/>
            <person name="Pacheco R."/>
            <person name="Padilla G."/>
            <person name="Ferreira P."/>
            <person name="Barriuso J."/>
            <person name="Kellner H."/>
            <person name="Castanera R."/>
            <person name="Alfaro M."/>
            <person name="Ramirez L."/>
            <person name="Pisabarro A.G."/>
            <person name="Kuo A."/>
            <person name="Tritt A."/>
            <person name="Lipzen A."/>
            <person name="He G."/>
            <person name="Yan M."/>
            <person name="Ng V."/>
            <person name="Cullen D."/>
            <person name="Martin F."/>
            <person name="Rosso M.-N."/>
            <person name="Henrissat B."/>
            <person name="Hibbett D."/>
            <person name="Martinez A.T."/>
            <person name="Grigoriev I.V."/>
        </authorList>
    </citation>
    <scope>NUCLEOTIDE SEQUENCE</scope>
    <source>
        <strain evidence="1">MF-IS2</strain>
    </source>
</reference>
<keyword evidence="2" id="KW-1185">Reference proteome</keyword>
<dbReference type="Gene3D" id="3.80.10.10">
    <property type="entry name" value="Ribonuclease Inhibitor"/>
    <property type="match status" value="1"/>
</dbReference>
<dbReference type="SUPFAM" id="SSF52047">
    <property type="entry name" value="RNI-like"/>
    <property type="match status" value="1"/>
</dbReference>
<sequence length="403" mass="46116">MSFPQDLINEVLHLLKDDHESLLSFCLVSSDCRTEAQKLLYRRLAFQELDLISRKGYDCYVEGSDEVDLLQWTFPEEQLKPFLISVTPSCATSSYIQEFSCTDVDASELLTLLYPALRQMFNLKTLRLMVGNPRKPTPVKDLLANLPFQLVRLCWLDMCRTGGEKEFINALMSFFSSQHKLEYLHLASPNRKYSSLSRPINCPTLKTYIGDFKLIVPPLQPHPPPTTLGFVSWPTDWISLPSLLKTVPSPFDGLKTLIVYTYEFRHTNVRLLAKRLQSVEILHIVVGESAFGASHNATDNMKLLDEVHHMSQLRKLIWTSYNDHRGIGPFSPVRMNFQKHFAEHLFRALSSFEAAYFSCGEKTNVYALWTREGAGPQKVSSGEVHHLTVFSEITLDRRLILDV</sequence>
<proteinExistence type="predicted"/>
<dbReference type="OrthoDB" id="2788229at2759"/>
<gene>
    <name evidence="1" type="ORF">P691DRAFT_775072</name>
</gene>
<dbReference type="Proteomes" id="UP000807342">
    <property type="component" value="Unassembled WGS sequence"/>
</dbReference>
<evidence type="ECO:0000313" key="2">
    <source>
        <dbReference type="Proteomes" id="UP000807342"/>
    </source>
</evidence>
<evidence type="ECO:0000313" key="1">
    <source>
        <dbReference type="EMBL" id="KAF9448900.1"/>
    </source>
</evidence>
<comment type="caution">
    <text evidence="1">The sequence shown here is derived from an EMBL/GenBank/DDBJ whole genome shotgun (WGS) entry which is preliminary data.</text>
</comment>
<organism evidence="1 2">
    <name type="scientific">Macrolepiota fuliginosa MF-IS2</name>
    <dbReference type="NCBI Taxonomy" id="1400762"/>
    <lineage>
        <taxon>Eukaryota</taxon>
        <taxon>Fungi</taxon>
        <taxon>Dikarya</taxon>
        <taxon>Basidiomycota</taxon>
        <taxon>Agaricomycotina</taxon>
        <taxon>Agaricomycetes</taxon>
        <taxon>Agaricomycetidae</taxon>
        <taxon>Agaricales</taxon>
        <taxon>Agaricineae</taxon>
        <taxon>Agaricaceae</taxon>
        <taxon>Macrolepiota</taxon>
    </lineage>
</organism>
<protein>
    <recommendedName>
        <fullName evidence="3">F-box domain-containing protein</fullName>
    </recommendedName>
</protein>
<accession>A0A9P6C4L3</accession>
<dbReference type="InterPro" id="IPR032675">
    <property type="entry name" value="LRR_dom_sf"/>
</dbReference>
<evidence type="ECO:0008006" key="3">
    <source>
        <dbReference type="Google" id="ProtNLM"/>
    </source>
</evidence>
<name>A0A9P6C4L3_9AGAR</name>
<dbReference type="EMBL" id="MU151146">
    <property type="protein sequence ID" value="KAF9448900.1"/>
    <property type="molecule type" value="Genomic_DNA"/>
</dbReference>
<dbReference type="AlphaFoldDB" id="A0A9P6C4L3"/>